<sequence length="207" mass="22502">SSCTNILWVKLPLELLLELCQVGYGTRPSIYVGLLLLPPQHSGVGQALRSPLNSLGLGASMRASHTVAGPAPPPMPPAASTCCLRVSTCPCSAPPLKSYVLKGREVAFKNIYASVQRHHTNLCMSDSFIKLVGARTFGFFVCKSLADRNKEGSLPRLLSLLLDLDFFWGSLPWLSPWNIASSSSWFAMNDALIPLVTGLSFQRPWDS</sequence>
<keyword evidence="1" id="KW-0732">Signal</keyword>
<feature type="non-terminal residue" evidence="2">
    <location>
        <position position="1"/>
    </location>
</feature>
<feature type="signal peptide" evidence="1">
    <location>
        <begin position="1"/>
        <end position="25"/>
    </location>
</feature>
<evidence type="ECO:0000313" key="3">
    <source>
        <dbReference type="Proteomes" id="UP000823775"/>
    </source>
</evidence>
<gene>
    <name evidence="2" type="ORF">HAX54_041330</name>
</gene>
<protein>
    <submittedName>
        <fullName evidence="2">Uncharacterized protein</fullName>
    </submittedName>
</protein>
<accession>A0ABS8VSH6</accession>
<reference evidence="2 3" key="1">
    <citation type="journal article" date="2021" name="BMC Genomics">
        <title>Datura genome reveals duplications of psychoactive alkaloid biosynthetic genes and high mutation rate following tissue culture.</title>
        <authorList>
            <person name="Rajewski A."/>
            <person name="Carter-House D."/>
            <person name="Stajich J."/>
            <person name="Litt A."/>
        </authorList>
    </citation>
    <scope>NUCLEOTIDE SEQUENCE [LARGE SCALE GENOMIC DNA]</scope>
    <source>
        <strain evidence="2">AR-01</strain>
    </source>
</reference>
<dbReference type="Proteomes" id="UP000823775">
    <property type="component" value="Unassembled WGS sequence"/>
</dbReference>
<evidence type="ECO:0000313" key="2">
    <source>
        <dbReference type="EMBL" id="MCE0482519.1"/>
    </source>
</evidence>
<comment type="caution">
    <text evidence="2">The sequence shown here is derived from an EMBL/GenBank/DDBJ whole genome shotgun (WGS) entry which is preliminary data.</text>
</comment>
<organism evidence="2 3">
    <name type="scientific">Datura stramonium</name>
    <name type="common">Jimsonweed</name>
    <name type="synonym">Common thornapple</name>
    <dbReference type="NCBI Taxonomy" id="4076"/>
    <lineage>
        <taxon>Eukaryota</taxon>
        <taxon>Viridiplantae</taxon>
        <taxon>Streptophyta</taxon>
        <taxon>Embryophyta</taxon>
        <taxon>Tracheophyta</taxon>
        <taxon>Spermatophyta</taxon>
        <taxon>Magnoliopsida</taxon>
        <taxon>eudicotyledons</taxon>
        <taxon>Gunneridae</taxon>
        <taxon>Pentapetalae</taxon>
        <taxon>asterids</taxon>
        <taxon>lamiids</taxon>
        <taxon>Solanales</taxon>
        <taxon>Solanaceae</taxon>
        <taxon>Solanoideae</taxon>
        <taxon>Datureae</taxon>
        <taxon>Datura</taxon>
    </lineage>
</organism>
<keyword evidence="3" id="KW-1185">Reference proteome</keyword>
<feature type="chain" id="PRO_5046899301" evidence="1">
    <location>
        <begin position="26"/>
        <end position="207"/>
    </location>
</feature>
<evidence type="ECO:0000256" key="1">
    <source>
        <dbReference type="SAM" id="SignalP"/>
    </source>
</evidence>
<name>A0ABS8VSH6_DATST</name>
<dbReference type="EMBL" id="JACEIK010005956">
    <property type="protein sequence ID" value="MCE0482519.1"/>
    <property type="molecule type" value="Genomic_DNA"/>
</dbReference>
<proteinExistence type="predicted"/>